<comment type="caution">
    <text evidence="1">The sequence shown here is derived from an EMBL/GenBank/DDBJ whole genome shotgun (WGS) entry which is preliminary data.</text>
</comment>
<keyword evidence="2" id="KW-1185">Reference proteome</keyword>
<dbReference type="RefSeq" id="WP_307260304.1">
    <property type="nucleotide sequence ID" value="NZ_JAUSVL010000001.1"/>
</dbReference>
<accession>A0AAE3VEE0</accession>
<proteinExistence type="predicted"/>
<dbReference type="EMBL" id="JAUSVL010000001">
    <property type="protein sequence ID" value="MDQ0288963.1"/>
    <property type="molecule type" value="Genomic_DNA"/>
</dbReference>
<dbReference type="Proteomes" id="UP001238163">
    <property type="component" value="Unassembled WGS sequence"/>
</dbReference>
<name>A0AAE3VEE0_9BACT</name>
<dbReference type="AlphaFoldDB" id="A0AAE3VEE0"/>
<evidence type="ECO:0000313" key="1">
    <source>
        <dbReference type="EMBL" id="MDQ0288963.1"/>
    </source>
</evidence>
<evidence type="ECO:0000313" key="2">
    <source>
        <dbReference type="Proteomes" id="UP001238163"/>
    </source>
</evidence>
<protein>
    <submittedName>
        <fullName evidence="1">Uncharacterized protein</fullName>
    </submittedName>
</protein>
<reference evidence="1" key="1">
    <citation type="submission" date="2023-07" db="EMBL/GenBank/DDBJ databases">
        <title>Genomic Encyclopedia of Type Strains, Phase IV (KMG-IV): sequencing the most valuable type-strain genomes for metagenomic binning, comparative biology and taxonomic classification.</title>
        <authorList>
            <person name="Goeker M."/>
        </authorList>
    </citation>
    <scope>NUCLEOTIDE SEQUENCE</scope>
    <source>
        <strain evidence="1">DSM 24202</strain>
    </source>
</reference>
<organism evidence="1 2">
    <name type="scientific">Oligosphaera ethanolica</name>
    <dbReference type="NCBI Taxonomy" id="760260"/>
    <lineage>
        <taxon>Bacteria</taxon>
        <taxon>Pseudomonadati</taxon>
        <taxon>Lentisphaerota</taxon>
        <taxon>Oligosphaeria</taxon>
        <taxon>Oligosphaerales</taxon>
        <taxon>Oligosphaeraceae</taxon>
        <taxon>Oligosphaera</taxon>
    </lineage>
</organism>
<sequence length="197" mass="22849">MKNSEENMNVLFSIHPKWKSVIEKKWPDWTQPSEAPGLDLQFAFVDDKLQDEMHNLYVSSGNDEEFFILEVPSIRELFRGNRNPGSLGNTTDVKYMYIITYVETQWIALVNGEFLDVPRDMTMKEIYSQLRRRPDGSSHNTDAIYSVIWQCLAFLTGVMEISEAEYTAILSRLVRSASTFYTSAASKNMYERLLNVY</sequence>
<gene>
    <name evidence="1" type="ORF">J3R75_001070</name>
</gene>